<dbReference type="CDD" id="cd01918">
    <property type="entry name" value="HprK_C"/>
    <property type="match status" value="1"/>
</dbReference>
<dbReference type="Gene3D" id="3.40.50.300">
    <property type="entry name" value="P-loop containing nucleotide triphosphate hydrolases"/>
    <property type="match status" value="1"/>
</dbReference>
<dbReference type="InterPro" id="IPR027417">
    <property type="entry name" value="P-loop_NTPase"/>
</dbReference>
<dbReference type="InterPro" id="IPR011104">
    <property type="entry name" value="Hpr_kin/Pase_C"/>
</dbReference>
<dbReference type="GO" id="GO:0005524">
    <property type="term" value="F:ATP binding"/>
    <property type="evidence" value="ECO:0007669"/>
    <property type="project" value="InterPro"/>
</dbReference>
<protein>
    <submittedName>
        <fullName evidence="2">HPr kinase/phosphorylase</fullName>
        <ecNumber evidence="2">2.7.11.-</ecNumber>
    </submittedName>
</protein>
<sequence length="161" mass="17500">MLSLHGVLLEIQGKGVLLAGSPGIGKSETALTLLTRGHRFIADDAPLFKRSGQQLLGFADKAQQGLLHTRNLGLIDVVQLFGPNVLVDEIALDFIITLNHNLPDTEPKLKFELVDKLMDNLPIPSLSLAVAHGHNLAILIETAVKLAFMPKSARIERFLAK</sequence>
<organism evidence="2">
    <name type="scientific">Candidatus Berkiella aquae</name>
    <dbReference type="NCBI Taxonomy" id="295108"/>
    <lineage>
        <taxon>Bacteria</taxon>
        <taxon>Pseudomonadati</taxon>
        <taxon>Pseudomonadota</taxon>
        <taxon>Gammaproteobacteria</taxon>
        <taxon>Candidatus Berkiellales</taxon>
        <taxon>Candidatus Berkiellaceae</taxon>
        <taxon>Candidatus Berkiella</taxon>
    </lineage>
</organism>
<dbReference type="PANTHER" id="PTHR30305">
    <property type="entry name" value="PROTEIN YJDM-RELATED"/>
    <property type="match status" value="1"/>
</dbReference>
<reference evidence="2" key="1">
    <citation type="submission" date="2015-09" db="EMBL/GenBank/DDBJ databases">
        <title>Draft Genome Sequences of Two Novel Amoeba-resistant Intranuclear Bacteria, Candidatus Berkiella cookevillensis and Candidatus Berkiella aquae.</title>
        <authorList>
            <person name="Mehari Y.T."/>
            <person name="Arivett B.A."/>
            <person name="Farone A.L."/>
            <person name="Gunderson J.H."/>
            <person name="Farone M.B."/>
        </authorList>
    </citation>
    <scope>NUCLEOTIDE SEQUENCE [LARGE SCALE GENOMIC DNA]</scope>
    <source>
        <strain evidence="2">HT99</strain>
    </source>
</reference>
<evidence type="ECO:0000313" key="3">
    <source>
        <dbReference type="EMBL" id="MCS5710725.1"/>
    </source>
</evidence>
<evidence type="ECO:0000313" key="4">
    <source>
        <dbReference type="Proteomes" id="UP000051497"/>
    </source>
</evidence>
<dbReference type="PANTHER" id="PTHR30305:SF1">
    <property type="entry name" value="HPR KINASE_PHOSPHORYLASE"/>
    <property type="match status" value="1"/>
</dbReference>
<dbReference type="Proteomes" id="UP000051497">
    <property type="component" value="Unassembled WGS sequence"/>
</dbReference>
<reference evidence="3" key="2">
    <citation type="journal article" date="2016" name="Genome Announc.">
        <title>Draft Genome Sequences of Two Novel Amoeba-Resistant Intranuclear Bacteria, 'Candidatus Berkiella cookevillensis' and 'Candidatus Berkiella aquae'.</title>
        <authorList>
            <person name="Mehari Y.T."/>
            <person name="Arivett B.A."/>
            <person name="Farone A.L."/>
            <person name="Gunderson J.H."/>
            <person name="Farone M.B."/>
        </authorList>
    </citation>
    <scope>NUCLEOTIDE SEQUENCE</scope>
    <source>
        <strain evidence="3">HT99</strain>
    </source>
</reference>
<keyword evidence="2" id="KW-0418">Kinase</keyword>
<name>A0A0Q9YUZ1_9GAMM</name>
<dbReference type="EMBL" id="LKAJ02000001">
    <property type="protein sequence ID" value="MCS5710725.1"/>
    <property type="molecule type" value="Genomic_DNA"/>
</dbReference>
<keyword evidence="4" id="KW-1185">Reference proteome</keyword>
<proteinExistence type="predicted"/>
<dbReference type="GO" id="GO:0006109">
    <property type="term" value="P:regulation of carbohydrate metabolic process"/>
    <property type="evidence" value="ECO:0007669"/>
    <property type="project" value="InterPro"/>
</dbReference>
<evidence type="ECO:0000313" key="2">
    <source>
        <dbReference type="EMBL" id="KRG20686.1"/>
    </source>
</evidence>
<accession>A0A0Q9YUZ1</accession>
<dbReference type="SUPFAM" id="SSF53795">
    <property type="entry name" value="PEP carboxykinase-like"/>
    <property type="match status" value="1"/>
</dbReference>
<dbReference type="EC" id="2.7.11.-" evidence="2"/>
<reference evidence="3" key="3">
    <citation type="submission" date="2021-06" db="EMBL/GenBank/DDBJ databases">
        <title>Genomic Description and Analysis of Intracellular Bacteria, Candidatus Berkiella cookevillensis and Candidatus Berkiella aquae.</title>
        <authorList>
            <person name="Kidane D.T."/>
            <person name="Mehari Y.T."/>
            <person name="Rice F.C."/>
            <person name="Arivett B.A."/>
            <person name="Farone A.L."/>
            <person name="Berk S.G."/>
            <person name="Farone M.B."/>
        </authorList>
    </citation>
    <scope>NUCLEOTIDE SEQUENCE</scope>
    <source>
        <strain evidence="3">HT99</strain>
    </source>
</reference>
<dbReference type="AlphaFoldDB" id="A0A0Q9YUZ1"/>
<dbReference type="Pfam" id="PF07475">
    <property type="entry name" value="Hpr_kinase_C"/>
    <property type="match status" value="1"/>
</dbReference>
<evidence type="ECO:0000259" key="1">
    <source>
        <dbReference type="Pfam" id="PF07475"/>
    </source>
</evidence>
<dbReference type="RefSeq" id="WP_075066794.1">
    <property type="nucleotide sequence ID" value="NZ_LKAJ02000001.1"/>
</dbReference>
<comment type="caution">
    <text evidence="2">The sequence shown here is derived from an EMBL/GenBank/DDBJ whole genome shotgun (WGS) entry which is preliminary data.</text>
</comment>
<feature type="domain" description="HPr kinase/phosphorylase C-terminal" evidence="1">
    <location>
        <begin position="3"/>
        <end position="146"/>
    </location>
</feature>
<dbReference type="STRING" id="295108.HT99x_02173"/>
<dbReference type="EMBL" id="LKAJ01000009">
    <property type="protein sequence ID" value="KRG20686.1"/>
    <property type="molecule type" value="Genomic_DNA"/>
</dbReference>
<dbReference type="OrthoDB" id="9778803at2"/>
<keyword evidence="2" id="KW-0808">Transferase</keyword>
<gene>
    <name evidence="2" type="primary">hprK</name>
    <name evidence="3" type="ORF">HT99x_004735</name>
    <name evidence="2" type="ORF">HT99x_02173</name>
</gene>
<dbReference type="GO" id="GO:0000155">
    <property type="term" value="F:phosphorelay sensor kinase activity"/>
    <property type="evidence" value="ECO:0007669"/>
    <property type="project" value="InterPro"/>
</dbReference>